<dbReference type="Gene3D" id="3.10.620.30">
    <property type="match status" value="1"/>
</dbReference>
<dbReference type="InterPro" id="IPR038765">
    <property type="entry name" value="Papain-like_cys_pep_sf"/>
</dbReference>
<dbReference type="Pfam" id="PF01841">
    <property type="entry name" value="Transglut_core"/>
    <property type="match status" value="1"/>
</dbReference>
<dbReference type="Proteomes" id="UP000309128">
    <property type="component" value="Unassembled WGS sequence"/>
</dbReference>
<sequence>MASCRHHLVNFRAGTTSCGYGRRVDARAERIALFLAVRNVPYATDGAHDAEALMGVGRGDCLAKAAYLIGGFRALGYQARRVRWLYYLPDQPAEVWTLVSREDVHTASEVLIEGKWRLVDATHDPALAAAGLVVAEWDGLTDTVPAYEPQGPLWRPGDGPEPRPNADVDEADDAGGGAYQEAFNRWLRAVRAEDARACPGAR</sequence>
<evidence type="ECO:0000259" key="2">
    <source>
        <dbReference type="Pfam" id="PF01841"/>
    </source>
</evidence>
<accession>A0A5S4FP53</accession>
<evidence type="ECO:0000313" key="4">
    <source>
        <dbReference type="Proteomes" id="UP000309128"/>
    </source>
</evidence>
<feature type="domain" description="Transglutaminase-like" evidence="2">
    <location>
        <begin position="27"/>
        <end position="121"/>
    </location>
</feature>
<gene>
    <name evidence="3" type="ORF">ETD86_11530</name>
</gene>
<comment type="caution">
    <text evidence="3">The sequence shown here is derived from an EMBL/GenBank/DDBJ whole genome shotgun (WGS) entry which is preliminary data.</text>
</comment>
<organism evidence="3 4">
    <name type="scientific">Nonomuraea turkmeniaca</name>
    <dbReference type="NCBI Taxonomy" id="103838"/>
    <lineage>
        <taxon>Bacteria</taxon>
        <taxon>Bacillati</taxon>
        <taxon>Actinomycetota</taxon>
        <taxon>Actinomycetes</taxon>
        <taxon>Streptosporangiales</taxon>
        <taxon>Streptosporangiaceae</taxon>
        <taxon>Nonomuraea</taxon>
    </lineage>
</organism>
<dbReference type="SUPFAM" id="SSF54001">
    <property type="entry name" value="Cysteine proteinases"/>
    <property type="match status" value="1"/>
</dbReference>
<dbReference type="InterPro" id="IPR002931">
    <property type="entry name" value="Transglutaminase-like"/>
</dbReference>
<name>A0A5S4FP53_9ACTN</name>
<reference evidence="3 4" key="1">
    <citation type="submission" date="2019-05" db="EMBL/GenBank/DDBJ databases">
        <title>Draft genome sequence of Nonomuraea turkmeniaca DSM 43926.</title>
        <authorList>
            <person name="Saricaoglu S."/>
            <person name="Isik K."/>
        </authorList>
    </citation>
    <scope>NUCLEOTIDE SEQUENCE [LARGE SCALE GENOMIC DNA]</scope>
    <source>
        <strain evidence="3 4">DSM 43926</strain>
    </source>
</reference>
<evidence type="ECO:0000313" key="3">
    <source>
        <dbReference type="EMBL" id="TMR22472.1"/>
    </source>
</evidence>
<dbReference type="AlphaFoldDB" id="A0A5S4FP53"/>
<keyword evidence="4" id="KW-1185">Reference proteome</keyword>
<dbReference type="OrthoDB" id="3548340at2"/>
<feature type="region of interest" description="Disordered" evidence="1">
    <location>
        <begin position="146"/>
        <end position="176"/>
    </location>
</feature>
<dbReference type="EMBL" id="VCKY01000029">
    <property type="protein sequence ID" value="TMR22472.1"/>
    <property type="molecule type" value="Genomic_DNA"/>
</dbReference>
<protein>
    <recommendedName>
        <fullName evidence="2">Transglutaminase-like domain-containing protein</fullName>
    </recommendedName>
</protein>
<evidence type="ECO:0000256" key="1">
    <source>
        <dbReference type="SAM" id="MobiDB-lite"/>
    </source>
</evidence>
<proteinExistence type="predicted"/>